<evidence type="ECO:0000313" key="3">
    <source>
        <dbReference type="EMBL" id="MBK8573621.1"/>
    </source>
</evidence>
<accession>A0A936K6Z3</accession>
<dbReference type="GO" id="GO:0000160">
    <property type="term" value="P:phosphorelay signal transduction system"/>
    <property type="evidence" value="ECO:0007669"/>
    <property type="project" value="InterPro"/>
</dbReference>
<dbReference type="PROSITE" id="PS50894">
    <property type="entry name" value="HPT"/>
    <property type="match status" value="1"/>
</dbReference>
<sequence>MNDLPVLDPQPLRDLLDLGASPALVQELVTLFQDDVPARLTLLQRALCAQDAQQTMMEAHQLKGALSNLGLVRFAELASRIEAQARQGHLEHLPVLADALPGAYGEALTALRSTFPEG</sequence>
<keyword evidence="1" id="KW-0597">Phosphoprotein</keyword>
<gene>
    <name evidence="3" type="ORF">IPN91_13555</name>
</gene>
<dbReference type="EMBL" id="JADKCH010000024">
    <property type="protein sequence ID" value="MBK8573621.1"/>
    <property type="molecule type" value="Genomic_DNA"/>
</dbReference>
<feature type="domain" description="HPt" evidence="2">
    <location>
        <begin position="21"/>
        <end position="114"/>
    </location>
</feature>
<dbReference type="Gene3D" id="1.20.120.160">
    <property type="entry name" value="HPT domain"/>
    <property type="match status" value="1"/>
</dbReference>
<organism evidence="3 4">
    <name type="scientific">Candidatus Geothrix odensensis</name>
    <dbReference type="NCBI Taxonomy" id="2954440"/>
    <lineage>
        <taxon>Bacteria</taxon>
        <taxon>Pseudomonadati</taxon>
        <taxon>Acidobacteriota</taxon>
        <taxon>Holophagae</taxon>
        <taxon>Holophagales</taxon>
        <taxon>Holophagaceae</taxon>
        <taxon>Geothrix</taxon>
    </lineage>
</organism>
<dbReference type="InterPro" id="IPR036641">
    <property type="entry name" value="HPT_dom_sf"/>
</dbReference>
<dbReference type="Proteomes" id="UP000709959">
    <property type="component" value="Unassembled WGS sequence"/>
</dbReference>
<dbReference type="AlphaFoldDB" id="A0A936K6Z3"/>
<dbReference type="InterPro" id="IPR008207">
    <property type="entry name" value="Sig_transdc_His_kin_Hpt_dom"/>
</dbReference>
<evidence type="ECO:0000313" key="4">
    <source>
        <dbReference type="Proteomes" id="UP000709959"/>
    </source>
</evidence>
<dbReference type="Pfam" id="PF01627">
    <property type="entry name" value="Hpt"/>
    <property type="match status" value="1"/>
</dbReference>
<protein>
    <submittedName>
        <fullName evidence="3">Hpt domain-containing protein</fullName>
    </submittedName>
</protein>
<comment type="caution">
    <text evidence="3">The sequence shown here is derived from an EMBL/GenBank/DDBJ whole genome shotgun (WGS) entry which is preliminary data.</text>
</comment>
<feature type="modified residue" description="Phosphohistidine" evidence="1">
    <location>
        <position position="60"/>
    </location>
</feature>
<dbReference type="CDD" id="cd00088">
    <property type="entry name" value="HPT"/>
    <property type="match status" value="1"/>
</dbReference>
<evidence type="ECO:0000259" key="2">
    <source>
        <dbReference type="PROSITE" id="PS50894"/>
    </source>
</evidence>
<reference evidence="3 4" key="1">
    <citation type="submission" date="2020-10" db="EMBL/GenBank/DDBJ databases">
        <title>Connecting structure to function with the recovery of over 1000 high-quality activated sludge metagenome-assembled genomes encoding full-length rRNA genes using long-read sequencing.</title>
        <authorList>
            <person name="Singleton C.M."/>
            <person name="Petriglieri F."/>
            <person name="Kristensen J.M."/>
            <person name="Kirkegaard R.H."/>
            <person name="Michaelsen T.Y."/>
            <person name="Andersen M.H."/>
            <person name="Karst S.M."/>
            <person name="Dueholm M.S."/>
            <person name="Nielsen P.H."/>
            <person name="Albertsen M."/>
        </authorList>
    </citation>
    <scope>NUCLEOTIDE SEQUENCE [LARGE SCALE GENOMIC DNA]</scope>
    <source>
        <strain evidence="3">OdNE_18-Q3-R46-58_MAXAC.008</strain>
    </source>
</reference>
<evidence type="ECO:0000256" key="1">
    <source>
        <dbReference type="PROSITE-ProRule" id="PRU00110"/>
    </source>
</evidence>
<name>A0A936K6Z3_9BACT</name>
<dbReference type="SUPFAM" id="SSF47226">
    <property type="entry name" value="Histidine-containing phosphotransfer domain, HPT domain"/>
    <property type="match status" value="1"/>
</dbReference>
<dbReference type="GO" id="GO:0004672">
    <property type="term" value="F:protein kinase activity"/>
    <property type="evidence" value="ECO:0007669"/>
    <property type="project" value="UniProtKB-ARBA"/>
</dbReference>
<proteinExistence type="predicted"/>